<proteinExistence type="predicted"/>
<sequence>MVRTRVAFHCGGPVLTIHQGRHDMDNRPVIKGSSRTLIVAAMVAALTMLSLFATGAAPAQAATHADSRAAAHADGVSIDVGGSGDATFIADTYGTGGITDSKPDNVASLPNWSRTVSHPIPAEIWHTARHTESSYSVPDLTPGATYEVRLYFMDWYFTRAPKQRIFDVAINGTKVLTDFDIRGTLIDEGADGAAAFGLEKDFQVTVPADGTVTLDFIRGAANQPQINAIAIVPATE</sequence>
<gene>
    <name evidence="3" type="ORF">DVH02_34605</name>
</gene>
<evidence type="ECO:0000313" key="4">
    <source>
        <dbReference type="Proteomes" id="UP000253741"/>
    </source>
</evidence>
<dbReference type="Pfam" id="PF11721">
    <property type="entry name" value="Malectin"/>
    <property type="match status" value="1"/>
</dbReference>
<dbReference type="Gene3D" id="2.60.120.430">
    <property type="entry name" value="Galactose-binding lectin"/>
    <property type="match status" value="1"/>
</dbReference>
<evidence type="ECO:0000259" key="2">
    <source>
        <dbReference type="Pfam" id="PF11721"/>
    </source>
</evidence>
<dbReference type="EMBL" id="QQNA01000473">
    <property type="protein sequence ID" value="RDG29902.1"/>
    <property type="molecule type" value="Genomic_DNA"/>
</dbReference>
<keyword evidence="1" id="KW-1133">Transmembrane helix</keyword>
<dbReference type="InterPro" id="IPR021720">
    <property type="entry name" value="Malectin_dom"/>
</dbReference>
<dbReference type="AlphaFoldDB" id="A0A370AN46"/>
<evidence type="ECO:0000313" key="3">
    <source>
        <dbReference type="EMBL" id="RDG29902.1"/>
    </source>
</evidence>
<name>A0A370AN46_9ACTN</name>
<feature type="transmembrane region" description="Helical" evidence="1">
    <location>
        <begin position="37"/>
        <end position="57"/>
    </location>
</feature>
<keyword evidence="4" id="KW-1185">Reference proteome</keyword>
<keyword evidence="1" id="KW-0812">Transmembrane</keyword>
<reference evidence="3 4" key="1">
    <citation type="submission" date="2018-07" db="EMBL/GenBank/DDBJ databases">
        <title>Streptomyces species from bats.</title>
        <authorList>
            <person name="Dunlap C."/>
        </authorList>
    </citation>
    <scope>NUCLEOTIDE SEQUENCE [LARGE SCALE GENOMIC DNA]</scope>
    <source>
        <strain evidence="3 4">AC230</strain>
    </source>
</reference>
<comment type="caution">
    <text evidence="3">The sequence shown here is derived from an EMBL/GenBank/DDBJ whole genome shotgun (WGS) entry which is preliminary data.</text>
</comment>
<accession>A0A370AN46</accession>
<dbReference type="Proteomes" id="UP000253741">
    <property type="component" value="Unassembled WGS sequence"/>
</dbReference>
<feature type="domain" description="Malectin" evidence="2">
    <location>
        <begin position="86"/>
        <end position="229"/>
    </location>
</feature>
<protein>
    <recommendedName>
        <fullName evidence="2">Malectin domain-containing protein</fullName>
    </recommendedName>
</protein>
<keyword evidence="1" id="KW-0472">Membrane</keyword>
<organism evidence="3 4">
    <name type="scientific">Streptomyces corynorhini</name>
    <dbReference type="NCBI Taxonomy" id="2282652"/>
    <lineage>
        <taxon>Bacteria</taxon>
        <taxon>Bacillati</taxon>
        <taxon>Actinomycetota</taxon>
        <taxon>Actinomycetes</taxon>
        <taxon>Kitasatosporales</taxon>
        <taxon>Streptomycetaceae</taxon>
        <taxon>Streptomyces</taxon>
    </lineage>
</organism>
<evidence type="ECO:0000256" key="1">
    <source>
        <dbReference type="SAM" id="Phobius"/>
    </source>
</evidence>